<protein>
    <submittedName>
        <fullName evidence="1">HAD-superfamily hydrolase, subfamily IB (PSPase-like)</fullName>
    </submittedName>
</protein>
<gene>
    <name evidence="1" type="ORF">UW78_C0006G0055</name>
</gene>
<name>A0A0G1KDR3_9BACT</name>
<comment type="caution">
    <text evidence="1">The sequence shown here is derived from an EMBL/GenBank/DDBJ whole genome shotgun (WGS) entry which is preliminary data.</text>
</comment>
<dbReference type="Proteomes" id="UP000034595">
    <property type="component" value="Unassembled WGS sequence"/>
</dbReference>
<keyword evidence="1" id="KW-0378">Hydrolase</keyword>
<proteinExistence type="predicted"/>
<organism evidence="1 2">
    <name type="scientific">Candidatus Azambacteria bacterium GW2011_GWA1_44_9</name>
    <dbReference type="NCBI Taxonomy" id="1618610"/>
    <lineage>
        <taxon>Bacteria</taxon>
        <taxon>Candidatus Azamiibacteriota</taxon>
    </lineage>
</organism>
<dbReference type="AlphaFoldDB" id="A0A0G1KDR3"/>
<dbReference type="Pfam" id="PF12710">
    <property type="entry name" value="HAD"/>
    <property type="match status" value="1"/>
</dbReference>
<evidence type="ECO:0000313" key="2">
    <source>
        <dbReference type="Proteomes" id="UP000034595"/>
    </source>
</evidence>
<accession>A0A0G1KDR3</accession>
<sequence>MKKPKIIIFGVGGILLKDGSNPMFDILCVLGKEHDARMIQEEYEKRKEVGPWGLAQYAELFRGVEKEKITALTVKYLSEYLRPRFQEVILELRRRGYVVGVMTAHPDFVVDALEEIYDFDFAQGTVFEYENDMVTGNLVQEFNRYDKGDAIQALAETFSVTPSDIAIVANSITQVPVIERVGGYVAFNQKKDLGKKFDYEIPDGDPTKLLAIFV</sequence>
<dbReference type="EMBL" id="LCJQ01000006">
    <property type="protein sequence ID" value="KKT81690.1"/>
    <property type="molecule type" value="Genomic_DNA"/>
</dbReference>
<evidence type="ECO:0000313" key="1">
    <source>
        <dbReference type="EMBL" id="KKT81690.1"/>
    </source>
</evidence>
<dbReference type="Gene3D" id="3.40.50.1000">
    <property type="entry name" value="HAD superfamily/HAD-like"/>
    <property type="match status" value="1"/>
</dbReference>
<dbReference type="SUPFAM" id="SSF56784">
    <property type="entry name" value="HAD-like"/>
    <property type="match status" value="1"/>
</dbReference>
<reference evidence="1 2" key="1">
    <citation type="journal article" date="2015" name="Nature">
        <title>rRNA introns, odd ribosomes, and small enigmatic genomes across a large radiation of phyla.</title>
        <authorList>
            <person name="Brown C.T."/>
            <person name="Hug L.A."/>
            <person name="Thomas B.C."/>
            <person name="Sharon I."/>
            <person name="Castelle C.J."/>
            <person name="Singh A."/>
            <person name="Wilkins M.J."/>
            <person name="Williams K.H."/>
            <person name="Banfield J.F."/>
        </authorList>
    </citation>
    <scope>NUCLEOTIDE SEQUENCE [LARGE SCALE GENOMIC DNA]</scope>
</reference>
<dbReference type="InterPro" id="IPR023214">
    <property type="entry name" value="HAD_sf"/>
</dbReference>
<dbReference type="InterPro" id="IPR036412">
    <property type="entry name" value="HAD-like_sf"/>
</dbReference>
<dbReference type="GO" id="GO:0016787">
    <property type="term" value="F:hydrolase activity"/>
    <property type="evidence" value="ECO:0007669"/>
    <property type="project" value="UniProtKB-KW"/>
</dbReference>